<feature type="signal peptide" evidence="7">
    <location>
        <begin position="1"/>
        <end position="19"/>
    </location>
</feature>
<evidence type="ECO:0000256" key="7">
    <source>
        <dbReference type="SAM" id="SignalP"/>
    </source>
</evidence>
<dbReference type="Gene3D" id="3.40.720.10">
    <property type="entry name" value="Alkaline Phosphatase, subunit A"/>
    <property type="match status" value="1"/>
</dbReference>
<dbReference type="InterPro" id="IPR024607">
    <property type="entry name" value="Sulfatase_CS"/>
</dbReference>
<keyword evidence="6" id="KW-0325">Glycoprotein</keyword>
<feature type="domain" description="Sulfatase N-terminal" evidence="8">
    <location>
        <begin position="50"/>
        <end position="294"/>
    </location>
</feature>
<comment type="cofactor">
    <cofactor evidence="1">
        <name>Ca(2+)</name>
        <dbReference type="ChEBI" id="CHEBI:29108"/>
    </cofactor>
</comment>
<evidence type="ECO:0000256" key="3">
    <source>
        <dbReference type="ARBA" id="ARBA00022723"/>
    </source>
</evidence>
<evidence type="ECO:0000256" key="1">
    <source>
        <dbReference type="ARBA" id="ARBA00001913"/>
    </source>
</evidence>
<comment type="similarity">
    <text evidence="2">Belongs to the sulfatase family.</text>
</comment>
<dbReference type="Pfam" id="PF00884">
    <property type="entry name" value="Sulfatase"/>
    <property type="match status" value="1"/>
</dbReference>
<keyword evidence="4" id="KW-0378">Hydrolase</keyword>
<evidence type="ECO:0000256" key="5">
    <source>
        <dbReference type="ARBA" id="ARBA00022837"/>
    </source>
</evidence>
<dbReference type="EMBL" id="KB202954">
    <property type="protein sequence ID" value="ESO86974.1"/>
    <property type="molecule type" value="Genomic_DNA"/>
</dbReference>
<evidence type="ECO:0000313" key="10">
    <source>
        <dbReference type="Proteomes" id="UP000030746"/>
    </source>
</evidence>
<dbReference type="GeneID" id="20249769"/>
<dbReference type="InterPro" id="IPR000917">
    <property type="entry name" value="Sulfatase_N"/>
</dbReference>
<name>V4BDX0_LOTGI</name>
<dbReference type="InterPro" id="IPR017850">
    <property type="entry name" value="Alkaline_phosphatase_core_sf"/>
</dbReference>
<dbReference type="PROSITE" id="PS51257">
    <property type="entry name" value="PROKAR_LIPOPROTEIN"/>
    <property type="match status" value="1"/>
</dbReference>
<dbReference type="Proteomes" id="UP000030746">
    <property type="component" value="Unassembled WGS sequence"/>
</dbReference>
<accession>V4BDX0</accession>
<keyword evidence="10" id="KW-1185">Reference proteome</keyword>
<proteinExistence type="inferred from homology"/>
<keyword evidence="7" id="KW-0732">Signal</keyword>
<dbReference type="Gene3D" id="3.30.1120.10">
    <property type="match status" value="1"/>
</dbReference>
<keyword evidence="5" id="KW-0106">Calcium</keyword>
<organism evidence="9 10">
    <name type="scientific">Lottia gigantea</name>
    <name type="common">Giant owl limpet</name>
    <dbReference type="NCBI Taxonomy" id="225164"/>
    <lineage>
        <taxon>Eukaryota</taxon>
        <taxon>Metazoa</taxon>
        <taxon>Spiralia</taxon>
        <taxon>Lophotrochozoa</taxon>
        <taxon>Mollusca</taxon>
        <taxon>Gastropoda</taxon>
        <taxon>Patellogastropoda</taxon>
        <taxon>Lottioidea</taxon>
        <taxon>Lottiidae</taxon>
        <taxon>Lottia</taxon>
    </lineage>
</organism>
<evidence type="ECO:0000256" key="4">
    <source>
        <dbReference type="ARBA" id="ARBA00022801"/>
    </source>
</evidence>
<feature type="chain" id="PRO_5004717456" description="Sulfatase N-terminal domain-containing protein" evidence="7">
    <location>
        <begin position="20"/>
        <end position="434"/>
    </location>
</feature>
<evidence type="ECO:0000259" key="8">
    <source>
        <dbReference type="Pfam" id="PF00884"/>
    </source>
</evidence>
<reference evidence="9 10" key="1">
    <citation type="journal article" date="2013" name="Nature">
        <title>Insights into bilaterian evolution from three spiralian genomes.</title>
        <authorList>
            <person name="Simakov O."/>
            <person name="Marletaz F."/>
            <person name="Cho S.J."/>
            <person name="Edsinger-Gonzales E."/>
            <person name="Havlak P."/>
            <person name="Hellsten U."/>
            <person name="Kuo D.H."/>
            <person name="Larsson T."/>
            <person name="Lv J."/>
            <person name="Arendt D."/>
            <person name="Savage R."/>
            <person name="Osoegawa K."/>
            <person name="de Jong P."/>
            <person name="Grimwood J."/>
            <person name="Chapman J.A."/>
            <person name="Shapiro H."/>
            <person name="Aerts A."/>
            <person name="Otillar R.P."/>
            <person name="Terry A.Y."/>
            <person name="Boore J.L."/>
            <person name="Grigoriev I.V."/>
            <person name="Lindberg D.R."/>
            <person name="Seaver E.C."/>
            <person name="Weisblat D.A."/>
            <person name="Putnam N.H."/>
            <person name="Rokhsar D.S."/>
        </authorList>
    </citation>
    <scope>NUCLEOTIDE SEQUENCE [LARGE SCALE GENOMIC DNA]</scope>
</reference>
<dbReference type="GO" id="GO:0046872">
    <property type="term" value="F:metal ion binding"/>
    <property type="evidence" value="ECO:0007669"/>
    <property type="project" value="UniProtKB-KW"/>
</dbReference>
<dbReference type="RefSeq" id="XP_009062370.1">
    <property type="nucleotide sequence ID" value="XM_009064122.1"/>
</dbReference>
<dbReference type="KEGG" id="lgi:LOTGIDRAFT_235167"/>
<dbReference type="OMA" id="QETGITH"/>
<dbReference type="PANTHER" id="PTHR10342">
    <property type="entry name" value="ARYLSULFATASE"/>
    <property type="match status" value="1"/>
</dbReference>
<evidence type="ECO:0000256" key="6">
    <source>
        <dbReference type="ARBA" id="ARBA00023180"/>
    </source>
</evidence>
<dbReference type="STRING" id="225164.V4BDX0"/>
<dbReference type="AlphaFoldDB" id="V4BDX0"/>
<evidence type="ECO:0000313" key="9">
    <source>
        <dbReference type="EMBL" id="ESO86974.1"/>
    </source>
</evidence>
<dbReference type="CDD" id="cd16029">
    <property type="entry name" value="4-S"/>
    <property type="match status" value="1"/>
</dbReference>
<sequence>MVILRFGLLFCLLAQSCSAKRPNILFIVADDLDYCNIVYGHIVIGGRQAVCLPLQLTILPQQLKKVGYATHAVGKWHLGFCNVSCTPTYRGFDSYLGYYNAAEDYYKHVSGGFYDLHDGLKPAIQYNGTYSTYVFTNRIIDIVNQHDTNTPLFMYLPFQNVHAPIEVPKYYEDMYPHVGNLGRRRFSETPRICYIYLKGMVTILDEALGNITDRLKERGMFEDTLILFTADNGAELFAYGSNWPLRGGKHTLWEGGTRVTAFMSGRGLTQTGITYTGMVHAVDYMATLIGAAGAEQVQGIDGINQWDSIRLNQPSKRTEFIYNLDEFNIPSQGVAAIRVGDMKLLLGYPGQYDGWYRPMNDTDDFIFSINIYNSGDSFIRFYNVTVQHPDIVTKLTNRINAYRNSRVQANYPKSDPKAAEFAHRNGGTWASGWC</sequence>
<gene>
    <name evidence="9" type="ORF">LOTGIDRAFT_235167</name>
</gene>
<protein>
    <recommendedName>
        <fullName evidence="8">Sulfatase N-terminal domain-containing protein</fullName>
    </recommendedName>
</protein>
<dbReference type="HOGENOM" id="CLU_006332_10_1_1"/>
<dbReference type="CTD" id="20249769"/>
<evidence type="ECO:0000256" key="2">
    <source>
        <dbReference type="ARBA" id="ARBA00008779"/>
    </source>
</evidence>
<keyword evidence="3" id="KW-0479">Metal-binding</keyword>
<dbReference type="OrthoDB" id="103349at2759"/>
<dbReference type="PROSITE" id="PS00149">
    <property type="entry name" value="SULFATASE_2"/>
    <property type="match status" value="1"/>
</dbReference>
<dbReference type="PANTHER" id="PTHR10342:SF273">
    <property type="entry name" value="RE14504P"/>
    <property type="match status" value="1"/>
</dbReference>
<dbReference type="GO" id="GO:0008484">
    <property type="term" value="F:sulfuric ester hydrolase activity"/>
    <property type="evidence" value="ECO:0007669"/>
    <property type="project" value="InterPro"/>
</dbReference>
<dbReference type="SUPFAM" id="SSF53649">
    <property type="entry name" value="Alkaline phosphatase-like"/>
    <property type="match status" value="1"/>
</dbReference>
<dbReference type="InterPro" id="IPR047115">
    <property type="entry name" value="ARSB"/>
</dbReference>